<dbReference type="PANTHER" id="PTHR45691">
    <property type="entry name" value="PROTEIN DIAPHANOUS"/>
    <property type="match status" value="1"/>
</dbReference>
<gene>
    <name evidence="4" type="ORF">CIRG_10331</name>
</gene>
<protein>
    <recommendedName>
        <fullName evidence="3">Ubiquitin-like domain-containing protein</fullName>
    </recommendedName>
</protein>
<feature type="region of interest" description="Disordered" evidence="2">
    <location>
        <begin position="319"/>
        <end position="353"/>
    </location>
</feature>
<feature type="compositionally biased region" description="Basic residues" evidence="2">
    <location>
        <begin position="88"/>
        <end position="98"/>
    </location>
</feature>
<dbReference type="InterPro" id="IPR051412">
    <property type="entry name" value="Formin_Homology_Diaphanous_sf"/>
</dbReference>
<feature type="compositionally biased region" description="Basic and acidic residues" evidence="2">
    <location>
        <begin position="10"/>
        <end position="20"/>
    </location>
</feature>
<dbReference type="GO" id="GO:0005884">
    <property type="term" value="C:actin filament"/>
    <property type="evidence" value="ECO:0007669"/>
    <property type="project" value="TreeGrafter"/>
</dbReference>
<proteinExistence type="predicted"/>
<evidence type="ECO:0000313" key="4">
    <source>
        <dbReference type="EMBL" id="KMP02508.1"/>
    </source>
</evidence>
<evidence type="ECO:0000256" key="1">
    <source>
        <dbReference type="SAM" id="Coils"/>
    </source>
</evidence>
<reference evidence="5" key="1">
    <citation type="journal article" date="2010" name="Genome Res.">
        <title>Population genomic sequencing of Coccidioides fungi reveals recent hybridization and transposon control.</title>
        <authorList>
            <person name="Neafsey D.E."/>
            <person name="Barker B.M."/>
            <person name="Sharpton T.J."/>
            <person name="Stajich J.E."/>
            <person name="Park D.J."/>
            <person name="Whiston E."/>
            <person name="Hung C.-Y."/>
            <person name="McMahan C."/>
            <person name="White J."/>
            <person name="Sykes S."/>
            <person name="Heiman D."/>
            <person name="Young S."/>
            <person name="Zeng Q."/>
            <person name="Abouelleil A."/>
            <person name="Aftuck L."/>
            <person name="Bessette D."/>
            <person name="Brown A."/>
            <person name="FitzGerald M."/>
            <person name="Lui A."/>
            <person name="Macdonald J.P."/>
            <person name="Priest M."/>
            <person name="Orbach M.J."/>
            <person name="Galgiani J.N."/>
            <person name="Kirkland T.N."/>
            <person name="Cole G.T."/>
            <person name="Birren B.W."/>
            <person name="Henn M.R."/>
            <person name="Taylor J.W."/>
            <person name="Rounsley S.D."/>
        </authorList>
    </citation>
    <scope>NUCLEOTIDE SEQUENCE [LARGE SCALE GENOMIC DNA]</scope>
    <source>
        <strain evidence="5">RMSCC 2394</strain>
    </source>
</reference>
<feature type="compositionally biased region" description="Low complexity" evidence="2">
    <location>
        <begin position="153"/>
        <end position="181"/>
    </location>
</feature>
<organism evidence="4 5">
    <name type="scientific">Coccidioides immitis RMSCC 2394</name>
    <dbReference type="NCBI Taxonomy" id="404692"/>
    <lineage>
        <taxon>Eukaryota</taxon>
        <taxon>Fungi</taxon>
        <taxon>Dikarya</taxon>
        <taxon>Ascomycota</taxon>
        <taxon>Pezizomycotina</taxon>
        <taxon>Eurotiomycetes</taxon>
        <taxon>Eurotiomycetidae</taxon>
        <taxon>Onygenales</taxon>
        <taxon>Onygenaceae</taxon>
        <taxon>Coccidioides</taxon>
    </lineage>
</organism>
<dbReference type="Proteomes" id="UP000054565">
    <property type="component" value="Unassembled WGS sequence"/>
</dbReference>
<accession>A0A0J6Y762</accession>
<sequence>MPFNITIDHATSHSSDHSSLSDEEDSSGTGVEVSPPSATASHDYHDPYDVGGPWDHLSYPDELKPSDSASRPRTSHYHHATVDSGRARSTRHQSARRRATQEREPLAHRSRHHHTPHPIPEPESEDSSEDYLEYPPGPPERRFWPPIAPVPPGGYSHSTSSGPSYGSYQHGNTAHGPLHLHAPPPGVPSNQLVQFGPMSHMGLMGHMNHYGVPGPYPYGPGFPGSGHPMPPAYFSNSERHHSPPPHHHQRPRSHSGGQRDAESPPPTLAHPVPSRLNSHFPGAPFIAPDMVPFHPHSGYFHYGQHYGFPPEMMPPRYYHPYHPVPSPPSQQPEKEKTPPTPPPPGPPQPDPKDEAIARLEKLIIDERMEREAREAAKEAALEKAARDKAAAEARAAAEKKIAEEAAAKATAIAKAEAQAEAEKLKAEAKAEAERLKLEAEEMAAEEAAKAKKAAEEAATIAIAEAAAAATEAANMKAAEAVAAATAAANKPAPEKKKPVKFKDAVGRKFSFPFHLCNTWQGMEELIRQAFLHVDVIGQHVAEGHYDLVGPNGDIILPQVWETVVEPDWTITMHMWPIPEKPKEPDPPPPPLPPPEPEEPAVLDVKPTAEDIVPEEADAEPLPPPAVPKKPRPPPIPGAFALWMTGTRARPVRSLKVGKKPEVVQQHDEACSIM</sequence>
<evidence type="ECO:0000313" key="5">
    <source>
        <dbReference type="Proteomes" id="UP000054565"/>
    </source>
</evidence>
<dbReference type="InterPro" id="IPR054464">
    <property type="entry name" value="ULD_fung"/>
</dbReference>
<feature type="compositionally biased region" description="Acidic residues" evidence="2">
    <location>
        <begin position="122"/>
        <end position="132"/>
    </location>
</feature>
<keyword evidence="1" id="KW-0175">Coiled coil</keyword>
<feature type="compositionally biased region" description="Basic residues" evidence="2">
    <location>
        <begin position="242"/>
        <end position="253"/>
    </location>
</feature>
<feature type="coiled-coil region" evidence="1">
    <location>
        <begin position="374"/>
        <end position="457"/>
    </location>
</feature>
<dbReference type="OrthoDB" id="3045089at2759"/>
<feature type="region of interest" description="Disordered" evidence="2">
    <location>
        <begin position="576"/>
        <end position="639"/>
    </location>
</feature>
<feature type="region of interest" description="Disordered" evidence="2">
    <location>
        <begin position="229"/>
        <end position="276"/>
    </location>
</feature>
<evidence type="ECO:0000259" key="3">
    <source>
        <dbReference type="Pfam" id="PF22893"/>
    </source>
</evidence>
<dbReference type="Pfam" id="PF22893">
    <property type="entry name" value="ULD_2"/>
    <property type="match status" value="1"/>
</dbReference>
<dbReference type="STRING" id="404692.A0A0J6Y762"/>
<feature type="compositionally biased region" description="Basic and acidic residues" evidence="2">
    <location>
        <begin position="658"/>
        <end position="673"/>
    </location>
</feature>
<feature type="compositionally biased region" description="Pro residues" evidence="2">
    <location>
        <begin position="620"/>
        <end position="636"/>
    </location>
</feature>
<dbReference type="PANTHER" id="PTHR45691:SF6">
    <property type="entry name" value="PROTEIN DIAPHANOUS"/>
    <property type="match status" value="1"/>
</dbReference>
<dbReference type="EMBL" id="DS028104">
    <property type="protein sequence ID" value="KMP02508.1"/>
    <property type="molecule type" value="Genomic_DNA"/>
</dbReference>
<dbReference type="AlphaFoldDB" id="A0A0J6Y762"/>
<evidence type="ECO:0000256" key="2">
    <source>
        <dbReference type="SAM" id="MobiDB-lite"/>
    </source>
</evidence>
<feature type="domain" description="Ubiquitin-like" evidence="3">
    <location>
        <begin position="495"/>
        <end position="577"/>
    </location>
</feature>
<dbReference type="GO" id="GO:0030041">
    <property type="term" value="P:actin filament polymerization"/>
    <property type="evidence" value="ECO:0007669"/>
    <property type="project" value="TreeGrafter"/>
</dbReference>
<feature type="compositionally biased region" description="Pro residues" evidence="2">
    <location>
        <begin position="338"/>
        <end position="349"/>
    </location>
</feature>
<feature type="region of interest" description="Disordered" evidence="2">
    <location>
        <begin position="652"/>
        <end position="673"/>
    </location>
</feature>
<feature type="region of interest" description="Disordered" evidence="2">
    <location>
        <begin position="1"/>
        <end position="186"/>
    </location>
</feature>
<name>A0A0J6Y762_COCIT</name>